<accession>A0A9X1V2C9</accession>
<organism evidence="2 3">
    <name type="scientific">Christiangramia lutea</name>
    <dbReference type="NCBI Taxonomy" id="1607951"/>
    <lineage>
        <taxon>Bacteria</taxon>
        <taxon>Pseudomonadati</taxon>
        <taxon>Bacteroidota</taxon>
        <taxon>Flavobacteriia</taxon>
        <taxon>Flavobacteriales</taxon>
        <taxon>Flavobacteriaceae</taxon>
        <taxon>Christiangramia</taxon>
    </lineage>
</organism>
<dbReference type="EMBL" id="JAKVTV010000001">
    <property type="protein sequence ID" value="MCH4822381.1"/>
    <property type="molecule type" value="Genomic_DNA"/>
</dbReference>
<dbReference type="Gene3D" id="3.40.50.300">
    <property type="entry name" value="P-loop containing nucleotide triphosphate hydrolases"/>
    <property type="match status" value="1"/>
</dbReference>
<evidence type="ECO:0000259" key="1">
    <source>
        <dbReference type="Pfam" id="PF12705"/>
    </source>
</evidence>
<dbReference type="SUPFAM" id="SSF52540">
    <property type="entry name" value="P-loop containing nucleoside triphosphate hydrolases"/>
    <property type="match status" value="1"/>
</dbReference>
<dbReference type="SUPFAM" id="SSF52980">
    <property type="entry name" value="Restriction endonuclease-like"/>
    <property type="match status" value="1"/>
</dbReference>
<dbReference type="InterPro" id="IPR011604">
    <property type="entry name" value="PDDEXK-like_dom_sf"/>
</dbReference>
<dbReference type="InterPro" id="IPR038726">
    <property type="entry name" value="PDDEXK_AddAB-type"/>
</dbReference>
<evidence type="ECO:0000313" key="3">
    <source>
        <dbReference type="Proteomes" id="UP001139226"/>
    </source>
</evidence>
<evidence type="ECO:0000313" key="2">
    <source>
        <dbReference type="EMBL" id="MCH4822381.1"/>
    </source>
</evidence>
<dbReference type="Pfam" id="PF12705">
    <property type="entry name" value="PDDEXK_1"/>
    <property type="match status" value="1"/>
</dbReference>
<dbReference type="InterPro" id="IPR011335">
    <property type="entry name" value="Restrct_endonuc-II-like"/>
</dbReference>
<dbReference type="Gene3D" id="3.90.320.10">
    <property type="match status" value="1"/>
</dbReference>
<dbReference type="InterPro" id="IPR027417">
    <property type="entry name" value="P-loop_NTPase"/>
</dbReference>
<dbReference type="AlphaFoldDB" id="A0A9X1V2C9"/>
<comment type="caution">
    <text evidence="2">The sequence shown here is derived from an EMBL/GenBank/DDBJ whole genome shotgun (WGS) entry which is preliminary data.</text>
</comment>
<feature type="domain" description="PD-(D/E)XK endonuclease-like" evidence="1">
    <location>
        <begin position="638"/>
        <end position="908"/>
    </location>
</feature>
<dbReference type="Proteomes" id="UP001139226">
    <property type="component" value="Unassembled WGS sequence"/>
</dbReference>
<gene>
    <name evidence="2" type="ORF">ML462_04275</name>
</gene>
<keyword evidence="3" id="KW-1185">Reference proteome</keyword>
<dbReference type="RefSeq" id="WP_240712513.1">
    <property type="nucleotide sequence ID" value="NZ_JAKVTV010000001.1"/>
</dbReference>
<name>A0A9X1V2C9_9FLAO</name>
<protein>
    <submittedName>
        <fullName evidence="2">PD-(D/E)XK nuclease family protein</fullName>
    </submittedName>
</protein>
<reference evidence="2" key="1">
    <citation type="submission" date="2022-03" db="EMBL/GenBank/DDBJ databases">
        <title>Gramella crocea sp. nov., isolated from activated sludge of a seafood processing plant.</title>
        <authorList>
            <person name="Zhang X."/>
        </authorList>
    </citation>
    <scope>NUCLEOTIDE SEQUENCE</scope>
    <source>
        <strain evidence="2">YJ019</strain>
    </source>
</reference>
<proteinExistence type="predicted"/>
<sequence>MKSFIREVLLKLQKSDTPLSEIIFVLPSKRAGSYLLKELASISERTFFAPVVYSVEEFTEEISGLQSIDNTISLFEFYDIYKGLTPKEDLEDFETFITWAQSLIQDFNEIDRYLIDHKPFFDYLSGIQDLKHWYLQEEKTELVKRYLKFWKNLPAYYEALSASLIAKGEGYQGLIYRRASEKVLDYLEENTKRHVFIGFNALNTAEQTIIQELLAKEQAEIFWDMDKTFFNDPFHAASIFIRDYINNWDYYKDINYEGFSENYSEEKNIEIIGAPKNIGQAKYLGEILTQLDEEQLQNTAIVLGEEELLLPVLNSLPDEIGELNITMGFPIKNAPFNSLFENLFQLHIKHTGNYYYKDVISLINHPALNPLLNPYAQSLITSINSENRVYLDFEEILNFFPEDRKKIIKACLQPKKDSVGSLIEDFQTLIHILKDHLKRNEDKIGLEFLYHFHILFNKLQTLNEKYPHLKTIKSLYNFYKELLSTETLDFQGKPFNGLQLMGMLESRALDFENVIITSLNEGVLPAGKSDNSFIPYDLKKEYKLPTYREKDAVYTYHFYRLLQRAKNVYLLYNTEAEGLNSGEKSRFLTQLEIEKQPAHTIGKALVSPKVPQVKNDLKEVKKTPEMLERIRSLALSGFSPSALTTYIRNPLDFYHQYVLGVRDQEEVEETVAFNTLGTVVHNALENLYKEHEGEVISEGFIQKFIKLADKQIIDEFSEAYSKLPLEKGKNLLIFEVAKRYLHNFLRFELTRIKAGEEIQIVQIEKDLKVELPIPNLSFSVYLRGKVDRVEKSNGIHRIIDYKTGKVESRNLNVVNWEDITKDYDNYSKSFQVLTYASLIALQKDLKFPAEAGIVSFKNLKSGFLKFEKKEAGSNKKDSMITEETLELFQTELKKLIMEICDPEIPFIEKEIKKNYGSF</sequence>